<evidence type="ECO:0000256" key="1">
    <source>
        <dbReference type="SAM" id="MobiDB-lite"/>
    </source>
</evidence>
<dbReference type="InterPro" id="IPR018253">
    <property type="entry name" value="DnaJ_domain_CS"/>
</dbReference>
<dbReference type="CDD" id="cd06257">
    <property type="entry name" value="DnaJ"/>
    <property type="match status" value="1"/>
</dbReference>
<accession>A0AA40C7V4</accession>
<dbReference type="GO" id="GO:0005634">
    <property type="term" value="C:nucleus"/>
    <property type="evidence" value="ECO:0007669"/>
    <property type="project" value="TreeGrafter"/>
</dbReference>
<dbReference type="GO" id="GO:0005737">
    <property type="term" value="C:cytoplasm"/>
    <property type="evidence" value="ECO:0007669"/>
    <property type="project" value="TreeGrafter"/>
</dbReference>
<evidence type="ECO:0000313" key="3">
    <source>
        <dbReference type="EMBL" id="KAK0628821.1"/>
    </source>
</evidence>
<keyword evidence="4" id="KW-1185">Reference proteome</keyword>
<dbReference type="Pfam" id="PF00226">
    <property type="entry name" value="DnaJ"/>
    <property type="match status" value="1"/>
</dbReference>
<evidence type="ECO:0000259" key="2">
    <source>
        <dbReference type="PROSITE" id="PS50076"/>
    </source>
</evidence>
<feature type="domain" description="J" evidence="2">
    <location>
        <begin position="4"/>
        <end position="74"/>
    </location>
</feature>
<dbReference type="InterPro" id="IPR001623">
    <property type="entry name" value="DnaJ_domain"/>
</dbReference>
<dbReference type="InterPro" id="IPR052594">
    <property type="entry name" value="J_domain-containing_protein"/>
</dbReference>
<dbReference type="PROSITE" id="PS00636">
    <property type="entry name" value="DNAJ_1"/>
    <property type="match status" value="1"/>
</dbReference>
<dbReference type="InterPro" id="IPR036869">
    <property type="entry name" value="J_dom_sf"/>
</dbReference>
<dbReference type="GO" id="GO:0031072">
    <property type="term" value="F:heat shock protein binding"/>
    <property type="evidence" value="ECO:0007669"/>
    <property type="project" value="TreeGrafter"/>
</dbReference>
<dbReference type="PROSITE" id="PS50076">
    <property type="entry name" value="DNAJ_2"/>
    <property type="match status" value="1"/>
</dbReference>
<comment type="caution">
    <text evidence="3">The sequence shown here is derived from an EMBL/GenBank/DDBJ whole genome shotgun (WGS) entry which is preliminary data.</text>
</comment>
<dbReference type="EMBL" id="JAULSR010000002">
    <property type="protein sequence ID" value="KAK0628821.1"/>
    <property type="molecule type" value="Genomic_DNA"/>
</dbReference>
<name>A0AA40C7V4_9PEZI</name>
<gene>
    <name evidence="3" type="ORF">B0T17DRAFT_632848</name>
</gene>
<evidence type="ECO:0000313" key="4">
    <source>
        <dbReference type="Proteomes" id="UP001174934"/>
    </source>
</evidence>
<proteinExistence type="predicted"/>
<dbReference type="SMART" id="SM00271">
    <property type="entry name" value="DnaJ"/>
    <property type="match status" value="1"/>
</dbReference>
<feature type="compositionally biased region" description="Basic and acidic residues" evidence="1">
    <location>
        <begin position="241"/>
        <end position="252"/>
    </location>
</feature>
<dbReference type="PANTHER" id="PTHR44144">
    <property type="entry name" value="DNAJ HOMOLOG SUBFAMILY C MEMBER 9"/>
    <property type="match status" value="1"/>
</dbReference>
<dbReference type="PANTHER" id="PTHR44144:SF1">
    <property type="entry name" value="DNAJ HOMOLOG SUBFAMILY C MEMBER 9"/>
    <property type="match status" value="1"/>
</dbReference>
<dbReference type="Proteomes" id="UP001174934">
    <property type="component" value="Unassembled WGS sequence"/>
</dbReference>
<dbReference type="FunFam" id="1.10.287.110:FF:000110">
    <property type="entry name" value="DnaJ domain protein (AFU_orthologue AFUA_2G13210)"/>
    <property type="match status" value="1"/>
</dbReference>
<dbReference type="InterPro" id="IPR056453">
    <property type="entry name" value="HTH_DNAJC9"/>
</dbReference>
<protein>
    <recommendedName>
        <fullName evidence="2">J domain-containing protein</fullName>
    </recommendedName>
</protein>
<feature type="region of interest" description="Disordered" evidence="1">
    <location>
        <begin position="241"/>
        <end position="268"/>
    </location>
</feature>
<feature type="region of interest" description="Disordered" evidence="1">
    <location>
        <begin position="1"/>
        <end position="22"/>
    </location>
</feature>
<sequence>MASPRHQPLHRPLPPPTASPDQIKSAYRKLALKHHPDKVPADQKDSANATFQSIAFAYAVLSDPARRARYDATGSTSESIVDADGFSWSDFYAEQYRDAVSSDAIEKFAAQYKHSDEERDDVLAAYEEFEGDMDKLYETVILSDVVEDDERFRRIIDAAIATGEVPGYKAYVKESKRARQARIKGAQKESREADELARELGVYDKLRGGKGKGKGKDAGEGGLAALILRNQQGRAGAFERLAEKYAPKEKGKAKGGKKRGAKEPEIDEDEFLALQAKIVGNKGASSAKD</sequence>
<reference evidence="3" key="1">
    <citation type="submission" date="2023-06" db="EMBL/GenBank/DDBJ databases">
        <title>Genome-scale phylogeny and comparative genomics of the fungal order Sordariales.</title>
        <authorList>
            <consortium name="Lawrence Berkeley National Laboratory"/>
            <person name="Hensen N."/>
            <person name="Bonometti L."/>
            <person name="Westerberg I."/>
            <person name="Brannstrom I.O."/>
            <person name="Guillou S."/>
            <person name="Cros-Aarteil S."/>
            <person name="Calhoun S."/>
            <person name="Haridas S."/>
            <person name="Kuo A."/>
            <person name="Mondo S."/>
            <person name="Pangilinan J."/>
            <person name="Riley R."/>
            <person name="LaButti K."/>
            <person name="Andreopoulos B."/>
            <person name="Lipzen A."/>
            <person name="Chen C."/>
            <person name="Yanf M."/>
            <person name="Daum C."/>
            <person name="Ng V."/>
            <person name="Clum A."/>
            <person name="Steindorff A."/>
            <person name="Ohm R."/>
            <person name="Martin F."/>
            <person name="Silar P."/>
            <person name="Natvig D."/>
            <person name="Lalanne C."/>
            <person name="Gautier V."/>
            <person name="Ament-velasquez S.L."/>
            <person name="Kruys A."/>
            <person name="Hutchinson M.I."/>
            <person name="Powell A.J."/>
            <person name="Barry K."/>
            <person name="Miller A.N."/>
            <person name="Grigoriev I.V."/>
            <person name="Debuchy R."/>
            <person name="Gladieux P."/>
            <person name="Thoren M.H."/>
            <person name="Johannesson H."/>
        </authorList>
    </citation>
    <scope>NUCLEOTIDE SEQUENCE</scope>
    <source>
        <strain evidence="3">SMH3391-2</strain>
    </source>
</reference>
<dbReference type="Pfam" id="PF23302">
    <property type="entry name" value="HTH_DNAJC9"/>
    <property type="match status" value="1"/>
</dbReference>
<dbReference type="AlphaFoldDB" id="A0AA40C7V4"/>
<dbReference type="SUPFAM" id="SSF46565">
    <property type="entry name" value="Chaperone J-domain"/>
    <property type="match status" value="1"/>
</dbReference>
<organism evidence="3 4">
    <name type="scientific">Bombardia bombarda</name>
    <dbReference type="NCBI Taxonomy" id="252184"/>
    <lineage>
        <taxon>Eukaryota</taxon>
        <taxon>Fungi</taxon>
        <taxon>Dikarya</taxon>
        <taxon>Ascomycota</taxon>
        <taxon>Pezizomycotina</taxon>
        <taxon>Sordariomycetes</taxon>
        <taxon>Sordariomycetidae</taxon>
        <taxon>Sordariales</taxon>
        <taxon>Lasiosphaeriaceae</taxon>
        <taxon>Bombardia</taxon>
    </lineage>
</organism>
<dbReference type="PRINTS" id="PR00625">
    <property type="entry name" value="JDOMAIN"/>
</dbReference>
<dbReference type="Gene3D" id="1.10.287.110">
    <property type="entry name" value="DnaJ domain"/>
    <property type="match status" value="1"/>
</dbReference>